<dbReference type="Gene3D" id="3.40.395.10">
    <property type="entry name" value="Adenoviral Proteinase, Chain A"/>
    <property type="match status" value="1"/>
</dbReference>
<dbReference type="GO" id="GO:0019784">
    <property type="term" value="F:deNEDDylase activity"/>
    <property type="evidence" value="ECO:0007669"/>
    <property type="project" value="InterPro"/>
</dbReference>
<dbReference type="EMBL" id="CAKKNE010000006">
    <property type="protein sequence ID" value="CAH0378619.1"/>
    <property type="molecule type" value="Genomic_DNA"/>
</dbReference>
<accession>A0A7S4A0J1</accession>
<dbReference type="EMBL" id="HBIW01017248">
    <property type="protein sequence ID" value="CAE0699436.1"/>
    <property type="molecule type" value="Transcribed_RNA"/>
</dbReference>
<keyword evidence="2" id="KW-0645">Protease</keyword>
<dbReference type="GO" id="GO:0006508">
    <property type="term" value="P:proteolysis"/>
    <property type="evidence" value="ECO:0007669"/>
    <property type="project" value="UniProtKB-KW"/>
</dbReference>
<gene>
    <name evidence="6" type="ORF">PCAL00307_LOCUS14872</name>
    <name evidence="7" type="ORF">PECAL_6P02110</name>
</gene>
<dbReference type="OrthoDB" id="5065855at2759"/>
<evidence type="ECO:0000256" key="4">
    <source>
        <dbReference type="ARBA" id="ARBA00022807"/>
    </source>
</evidence>
<evidence type="ECO:0000313" key="8">
    <source>
        <dbReference type="Proteomes" id="UP000789595"/>
    </source>
</evidence>
<dbReference type="Pfam" id="PF02902">
    <property type="entry name" value="Peptidase_C48"/>
    <property type="match status" value="1"/>
</dbReference>
<dbReference type="PANTHER" id="PTHR46468">
    <property type="entry name" value="SENTRIN-SPECIFIC PROTEASE 8"/>
    <property type="match status" value="1"/>
</dbReference>
<evidence type="ECO:0000313" key="7">
    <source>
        <dbReference type="EMBL" id="CAH0378619.1"/>
    </source>
</evidence>
<evidence type="ECO:0000256" key="2">
    <source>
        <dbReference type="ARBA" id="ARBA00022670"/>
    </source>
</evidence>
<evidence type="ECO:0000259" key="5">
    <source>
        <dbReference type="PROSITE" id="PS50600"/>
    </source>
</evidence>
<dbReference type="Proteomes" id="UP000789595">
    <property type="component" value="Unassembled WGS sequence"/>
</dbReference>
<evidence type="ECO:0000256" key="1">
    <source>
        <dbReference type="ARBA" id="ARBA00005234"/>
    </source>
</evidence>
<dbReference type="AlphaFoldDB" id="A0A7S4A0J1"/>
<organism evidence="6">
    <name type="scientific">Pelagomonas calceolata</name>
    <dbReference type="NCBI Taxonomy" id="35677"/>
    <lineage>
        <taxon>Eukaryota</taxon>
        <taxon>Sar</taxon>
        <taxon>Stramenopiles</taxon>
        <taxon>Ochrophyta</taxon>
        <taxon>Pelagophyceae</taxon>
        <taxon>Pelagomonadales</taxon>
        <taxon>Pelagomonadaceae</taxon>
        <taxon>Pelagomonas</taxon>
    </lineage>
</organism>
<dbReference type="SUPFAM" id="SSF54001">
    <property type="entry name" value="Cysteine proteinases"/>
    <property type="match status" value="1"/>
</dbReference>
<evidence type="ECO:0000256" key="3">
    <source>
        <dbReference type="ARBA" id="ARBA00022801"/>
    </source>
</evidence>
<evidence type="ECO:0000313" key="6">
    <source>
        <dbReference type="EMBL" id="CAE0699436.1"/>
    </source>
</evidence>
<reference evidence="7" key="2">
    <citation type="submission" date="2021-11" db="EMBL/GenBank/DDBJ databases">
        <authorList>
            <consortium name="Genoscope - CEA"/>
            <person name="William W."/>
        </authorList>
    </citation>
    <scope>NUCLEOTIDE SEQUENCE</scope>
</reference>
<protein>
    <recommendedName>
        <fullName evidence="5">Ubiquitin-like protease family profile domain-containing protein</fullName>
    </recommendedName>
</protein>
<feature type="domain" description="Ubiquitin-like protease family profile" evidence="5">
    <location>
        <begin position="10"/>
        <end position="173"/>
    </location>
</feature>
<keyword evidence="4" id="KW-0788">Thiol protease</keyword>
<dbReference type="InterPro" id="IPR003653">
    <property type="entry name" value="Peptidase_C48_C"/>
</dbReference>
<comment type="similarity">
    <text evidence="1">Belongs to the peptidase C48 family.</text>
</comment>
<name>A0A7S4A0J1_9STRA</name>
<dbReference type="PROSITE" id="PS50600">
    <property type="entry name" value="ULP_PROTEASE"/>
    <property type="match status" value="1"/>
</dbReference>
<dbReference type="GO" id="GO:0008234">
    <property type="term" value="F:cysteine-type peptidase activity"/>
    <property type="evidence" value="ECO:0007669"/>
    <property type="project" value="UniProtKB-KW"/>
</dbReference>
<reference evidence="6" key="1">
    <citation type="submission" date="2021-01" db="EMBL/GenBank/DDBJ databases">
        <authorList>
            <person name="Corre E."/>
            <person name="Pelletier E."/>
            <person name="Niang G."/>
            <person name="Scheremetjew M."/>
            <person name="Finn R."/>
            <person name="Kale V."/>
            <person name="Holt S."/>
            <person name="Cochrane G."/>
            <person name="Meng A."/>
            <person name="Brown T."/>
            <person name="Cohen L."/>
        </authorList>
    </citation>
    <scope>NUCLEOTIDE SEQUENCE</scope>
    <source>
        <strain evidence="6">CCMP1756</strain>
    </source>
</reference>
<dbReference type="PANTHER" id="PTHR46468:SF1">
    <property type="entry name" value="SENTRIN-SPECIFIC PROTEASE 8"/>
    <property type="match status" value="1"/>
</dbReference>
<sequence>MASEINYRDAVLERADLALFAPPHWLNDRAIHFAMKLLEDDSAVKWLLLDPAVYAFLMLQCEFEDEDEVSDLRRGLVFPGDERVLVTVVSDAAGLHVGGGSHWSLLVYDVDADLARHYDSMGRSANEQRARQCAERLRVCFERETVTFEAIDTPRQTNAYDCGAYALAVCRALMMKGDIGFVTPATVEALREGFGARARAMFREAS</sequence>
<proteinExistence type="inferred from homology"/>
<keyword evidence="3" id="KW-0378">Hydrolase</keyword>
<dbReference type="InterPro" id="IPR044613">
    <property type="entry name" value="Nep1/2-like"/>
</dbReference>
<dbReference type="InterPro" id="IPR038765">
    <property type="entry name" value="Papain-like_cys_pep_sf"/>
</dbReference>
<keyword evidence="8" id="KW-1185">Reference proteome</keyword>
<dbReference type="GO" id="GO:0000338">
    <property type="term" value="P:protein deneddylation"/>
    <property type="evidence" value="ECO:0007669"/>
    <property type="project" value="TreeGrafter"/>
</dbReference>